<dbReference type="STRING" id="1174501.SAMN05216192_11776"/>
<dbReference type="InterPro" id="IPR043129">
    <property type="entry name" value="ATPase_NBD"/>
</dbReference>
<keyword evidence="3" id="KW-1185">Reference proteome</keyword>
<dbReference type="EMBL" id="FNDX01000017">
    <property type="protein sequence ID" value="SDJ44920.1"/>
    <property type="molecule type" value="Genomic_DNA"/>
</dbReference>
<dbReference type="Gene3D" id="3.30.420.40">
    <property type="match status" value="2"/>
</dbReference>
<keyword evidence="2" id="KW-0418">Kinase</keyword>
<reference evidence="3" key="1">
    <citation type="submission" date="2016-10" db="EMBL/GenBank/DDBJ databases">
        <authorList>
            <person name="Varghese N."/>
            <person name="Submissions S."/>
        </authorList>
    </citation>
    <scope>NUCLEOTIDE SEQUENCE [LARGE SCALE GENOMIC DNA]</scope>
    <source>
        <strain evidence="3">CGMCC 1.11012</strain>
    </source>
</reference>
<dbReference type="GO" id="GO:0016301">
    <property type="term" value="F:kinase activity"/>
    <property type="evidence" value="ECO:0007669"/>
    <property type="project" value="UniProtKB-KW"/>
</dbReference>
<proteinExistence type="inferred from homology"/>
<protein>
    <submittedName>
        <fullName evidence="2">Glucokinase</fullName>
    </submittedName>
</protein>
<dbReference type="SUPFAM" id="SSF53067">
    <property type="entry name" value="Actin-like ATPase domain"/>
    <property type="match status" value="1"/>
</dbReference>
<comment type="similarity">
    <text evidence="1">Belongs to the ROK (NagC/XylR) family.</text>
</comment>
<dbReference type="AlphaFoldDB" id="A0A1G8TW16"/>
<dbReference type="PANTHER" id="PTHR18964:SF149">
    <property type="entry name" value="BIFUNCTIONAL UDP-N-ACETYLGLUCOSAMINE 2-EPIMERASE_N-ACETYLMANNOSAMINE KINASE"/>
    <property type="match status" value="1"/>
</dbReference>
<dbReference type="OrthoDB" id="9795247at2"/>
<keyword evidence="2" id="KW-0808">Transferase</keyword>
<dbReference type="InterPro" id="IPR049874">
    <property type="entry name" value="ROK_cs"/>
</dbReference>
<accession>A0A1G8TW16</accession>
<dbReference type="InterPro" id="IPR000600">
    <property type="entry name" value="ROK"/>
</dbReference>
<dbReference type="Proteomes" id="UP000199050">
    <property type="component" value="Unassembled WGS sequence"/>
</dbReference>
<evidence type="ECO:0000313" key="2">
    <source>
        <dbReference type="EMBL" id="SDJ44920.1"/>
    </source>
</evidence>
<gene>
    <name evidence="2" type="ORF">SAMN05216192_11776</name>
</gene>
<dbReference type="PANTHER" id="PTHR18964">
    <property type="entry name" value="ROK (REPRESSOR, ORF, KINASE) FAMILY"/>
    <property type="match status" value="1"/>
</dbReference>
<dbReference type="PROSITE" id="PS01125">
    <property type="entry name" value="ROK"/>
    <property type="match status" value="1"/>
</dbReference>
<dbReference type="Pfam" id="PF00480">
    <property type="entry name" value="ROK"/>
    <property type="match status" value="1"/>
</dbReference>
<name>A0A1G8TW16_9BACL</name>
<sequence>MSRYYIGADLGGTGIKAALIDARGVIAARSKAATPVTEGAAGILRALKDVIRALLSEGAEVGGIGVGSAGRIDAAEGIVRYATDNLPGWTGMRLAEALTAEFALPAAVENDANAAAAGEGWLGAAAGLCSFAMLTLGTGVGGAFLHRGAPVSGSQGAAGEFGHAVLYPGGLPCNCGQRGCAEQYLSGSALSRRAAEAFAGWDGRRLLEAFAAGHSLAAGAVEAYLDDLSYAVHNIQSYLDPAAVIIGGGVAESHSVWWEAWQRRLAALSPLSIKVLPAKLGNEAGMLGAARLIMDREQG</sequence>
<dbReference type="CDD" id="cd24068">
    <property type="entry name" value="ASKHA_NBD_ROK_FnNanK-like"/>
    <property type="match status" value="1"/>
</dbReference>
<evidence type="ECO:0000256" key="1">
    <source>
        <dbReference type="ARBA" id="ARBA00006479"/>
    </source>
</evidence>
<organism evidence="2 3">
    <name type="scientific">Paenibacillus typhae</name>
    <dbReference type="NCBI Taxonomy" id="1174501"/>
    <lineage>
        <taxon>Bacteria</taxon>
        <taxon>Bacillati</taxon>
        <taxon>Bacillota</taxon>
        <taxon>Bacilli</taxon>
        <taxon>Bacillales</taxon>
        <taxon>Paenibacillaceae</taxon>
        <taxon>Paenibacillus</taxon>
    </lineage>
</organism>
<evidence type="ECO:0000313" key="3">
    <source>
        <dbReference type="Proteomes" id="UP000199050"/>
    </source>
</evidence>